<feature type="signal peptide" evidence="5">
    <location>
        <begin position="1"/>
        <end position="26"/>
    </location>
</feature>
<dbReference type="InterPro" id="IPR035669">
    <property type="entry name" value="SGNH_plant_lipase-like"/>
</dbReference>
<evidence type="ECO:0000313" key="7">
    <source>
        <dbReference type="Proteomes" id="UP001229421"/>
    </source>
</evidence>
<dbReference type="Pfam" id="PF00657">
    <property type="entry name" value="Lipase_GDSL"/>
    <property type="match status" value="1"/>
</dbReference>
<proteinExistence type="inferred from homology"/>
<accession>A0AAD8KA04</accession>
<evidence type="ECO:0000256" key="3">
    <source>
        <dbReference type="ARBA" id="ARBA00022801"/>
    </source>
</evidence>
<reference evidence="6" key="1">
    <citation type="journal article" date="2023" name="bioRxiv">
        <title>Improved chromosome-level genome assembly for marigold (Tagetes erecta).</title>
        <authorList>
            <person name="Jiang F."/>
            <person name="Yuan L."/>
            <person name="Wang S."/>
            <person name="Wang H."/>
            <person name="Xu D."/>
            <person name="Wang A."/>
            <person name="Fan W."/>
        </authorList>
    </citation>
    <scope>NUCLEOTIDE SEQUENCE</scope>
    <source>
        <strain evidence="6">WSJ</strain>
        <tissue evidence="6">Leaf</tissue>
    </source>
</reference>
<evidence type="ECO:0000256" key="5">
    <source>
        <dbReference type="SAM" id="SignalP"/>
    </source>
</evidence>
<dbReference type="PANTHER" id="PTHR22835:SF588">
    <property type="entry name" value="ALPHA-L-FUCOSIDASE 3"/>
    <property type="match status" value="1"/>
</dbReference>
<evidence type="ECO:0000313" key="6">
    <source>
        <dbReference type="EMBL" id="KAK1415765.1"/>
    </source>
</evidence>
<keyword evidence="2 5" id="KW-0732">Signal</keyword>
<dbReference type="Proteomes" id="UP001229421">
    <property type="component" value="Unassembled WGS sequence"/>
</dbReference>
<evidence type="ECO:0008006" key="8">
    <source>
        <dbReference type="Google" id="ProtNLM"/>
    </source>
</evidence>
<evidence type="ECO:0000256" key="4">
    <source>
        <dbReference type="ARBA" id="ARBA00023180"/>
    </source>
</evidence>
<dbReference type="CDD" id="cd01837">
    <property type="entry name" value="SGNH_plant_lipase_like"/>
    <property type="match status" value="1"/>
</dbReference>
<dbReference type="EMBL" id="JAUHHV010000008">
    <property type="protein sequence ID" value="KAK1415765.1"/>
    <property type="molecule type" value="Genomic_DNA"/>
</dbReference>
<keyword evidence="3" id="KW-0378">Hydrolase</keyword>
<gene>
    <name evidence="6" type="ORF">QVD17_31551</name>
</gene>
<organism evidence="6 7">
    <name type="scientific">Tagetes erecta</name>
    <name type="common">African marigold</name>
    <dbReference type="NCBI Taxonomy" id="13708"/>
    <lineage>
        <taxon>Eukaryota</taxon>
        <taxon>Viridiplantae</taxon>
        <taxon>Streptophyta</taxon>
        <taxon>Embryophyta</taxon>
        <taxon>Tracheophyta</taxon>
        <taxon>Spermatophyta</taxon>
        <taxon>Magnoliopsida</taxon>
        <taxon>eudicotyledons</taxon>
        <taxon>Gunneridae</taxon>
        <taxon>Pentapetalae</taxon>
        <taxon>asterids</taxon>
        <taxon>campanulids</taxon>
        <taxon>Asterales</taxon>
        <taxon>Asteraceae</taxon>
        <taxon>Asteroideae</taxon>
        <taxon>Heliantheae alliance</taxon>
        <taxon>Tageteae</taxon>
        <taxon>Tagetes</taxon>
    </lineage>
</organism>
<dbReference type="PANTHER" id="PTHR22835">
    <property type="entry name" value="ZINC FINGER FYVE DOMAIN CONTAINING PROTEIN"/>
    <property type="match status" value="1"/>
</dbReference>
<name>A0AAD8KA04_TARER</name>
<dbReference type="GO" id="GO:0016788">
    <property type="term" value="F:hydrolase activity, acting on ester bonds"/>
    <property type="evidence" value="ECO:0007669"/>
    <property type="project" value="InterPro"/>
</dbReference>
<feature type="chain" id="PRO_5042141974" description="Alpha-L-fucosidase" evidence="5">
    <location>
        <begin position="27"/>
        <end position="392"/>
    </location>
</feature>
<evidence type="ECO:0000256" key="1">
    <source>
        <dbReference type="ARBA" id="ARBA00008668"/>
    </source>
</evidence>
<dbReference type="InterPro" id="IPR001087">
    <property type="entry name" value="GDSL"/>
</dbReference>
<evidence type="ECO:0000256" key="2">
    <source>
        <dbReference type="ARBA" id="ARBA00022729"/>
    </source>
</evidence>
<dbReference type="AlphaFoldDB" id="A0AAD8KA04"/>
<keyword evidence="7" id="KW-1185">Reference proteome</keyword>
<comment type="similarity">
    <text evidence="1">Belongs to the 'GDSL' lipolytic enzyme family.</text>
</comment>
<dbReference type="InterPro" id="IPR036514">
    <property type="entry name" value="SGNH_hydro_sf"/>
</dbReference>
<protein>
    <recommendedName>
        <fullName evidence="8">Alpha-L-fucosidase</fullName>
    </recommendedName>
</protein>
<sequence>MEFSRRRNFPVECVLFFLLLNQVVNGNVNKEPCHFPAVFNFGDSNSDTGGLSAAFGQAGPPHGESFFHHPAGRYCDGRLVIDFIAQSFRLPFLSAVLDSLGSNFTHGANFATAGSTIRPQNTTLHQSGFSPFSLNVQWYQFNDFHQRVQAILAKKDDNRVFKTLVPQLEDFSRALYTFDIGQNDLTAGLFQNLTADEVKASVPDILGQFKTVIKNIYNNQEGRSFWIHNTGPFGCLPYVLDRQLATAGQVDKHGCVGPFNDLAQFFNHRLKETVDQLREELPKATITYVDVYSVKYALITQATRNGFVHPLRACCGHGGKYNYNMHIGCGGKVKVNGKDILVGKACKDPTVMVNWDGVHYTQAANKWIFDRIVNGSFSDPPTPIALACHKQY</sequence>
<dbReference type="Gene3D" id="3.40.50.1110">
    <property type="entry name" value="SGNH hydrolase"/>
    <property type="match status" value="1"/>
</dbReference>
<keyword evidence="4" id="KW-0325">Glycoprotein</keyword>
<dbReference type="SUPFAM" id="SSF52266">
    <property type="entry name" value="SGNH hydrolase"/>
    <property type="match status" value="1"/>
</dbReference>
<comment type="caution">
    <text evidence="6">The sequence shown here is derived from an EMBL/GenBank/DDBJ whole genome shotgun (WGS) entry which is preliminary data.</text>
</comment>